<dbReference type="EMBL" id="JAGRRH010000007">
    <property type="protein sequence ID" value="KAG7365886.1"/>
    <property type="molecule type" value="Genomic_DNA"/>
</dbReference>
<dbReference type="AlphaFoldDB" id="A0A9K3LS12"/>
<accession>A0A9K3LS12</accession>
<evidence type="ECO:0000256" key="1">
    <source>
        <dbReference type="SAM" id="MobiDB-lite"/>
    </source>
</evidence>
<protein>
    <submittedName>
        <fullName evidence="3">Uncharacterized protein</fullName>
    </submittedName>
</protein>
<feature type="transmembrane region" description="Helical" evidence="2">
    <location>
        <begin position="248"/>
        <end position="266"/>
    </location>
</feature>
<sequence length="465" mass="52872">MISMEKYDGKDDDHDAIEVDNKENLAQPYDVFSDRDLDESILSFLKTDDIEGDDDDVDEEDVMMAQMMINDDDDNNDKGSIFAMDRSYEIGRSMDDDDHAETATTSTSACSRLFSNAMFLFGATLYVWTSYYVYDYYQRYGTVPREDTHYVTTTNTDDVTQVDDMYDFFFQVNPNSTSSFVTLYMAYTFATYLCWTIQGFWNCFFLSYGGSRRGRVQAILWTLAGLCGMTSSALVLKEPNWSDILNIVRTHLFALSALFTCCIAKPESIQKMQCGIFSCCYCTPVRWLRVADAILILATLADVVLVYMNLWKDDGWMQNTSILPIHLLYAAMASAGGWGLAALIYSTMSVTERCCYSPKQHFENNVNNNNNKTKNAADTRKNQQQKQQQQKDDEEDDDDDEESQESKRNTYLPEKTLTRGPTDDTANDDASVSSWWTAGPQSNDGIARSSLDNIFGRVGDVRKKH</sequence>
<gene>
    <name evidence="3" type="ORF">IV203_028556</name>
</gene>
<comment type="caution">
    <text evidence="3">The sequence shown here is derived from an EMBL/GenBank/DDBJ whole genome shotgun (WGS) entry which is preliminary data.</text>
</comment>
<feature type="compositionally biased region" description="Polar residues" evidence="1">
    <location>
        <begin position="428"/>
        <end position="444"/>
    </location>
</feature>
<feature type="compositionally biased region" description="Acidic residues" evidence="1">
    <location>
        <begin position="392"/>
        <end position="403"/>
    </location>
</feature>
<dbReference type="Proteomes" id="UP000693970">
    <property type="component" value="Unassembled WGS sequence"/>
</dbReference>
<feature type="transmembrane region" description="Helical" evidence="2">
    <location>
        <begin position="218"/>
        <end position="236"/>
    </location>
</feature>
<proteinExistence type="predicted"/>
<reference evidence="3" key="2">
    <citation type="submission" date="2021-04" db="EMBL/GenBank/DDBJ databases">
        <authorList>
            <person name="Podell S."/>
        </authorList>
    </citation>
    <scope>NUCLEOTIDE SEQUENCE</scope>
    <source>
        <strain evidence="3">Hildebrandi</strain>
    </source>
</reference>
<evidence type="ECO:0000256" key="2">
    <source>
        <dbReference type="SAM" id="Phobius"/>
    </source>
</evidence>
<feature type="transmembrane region" description="Helical" evidence="2">
    <location>
        <begin position="184"/>
        <end position="206"/>
    </location>
</feature>
<keyword evidence="2" id="KW-1133">Transmembrane helix</keyword>
<feature type="transmembrane region" description="Helical" evidence="2">
    <location>
        <begin position="287"/>
        <end position="310"/>
    </location>
</feature>
<evidence type="ECO:0000313" key="4">
    <source>
        <dbReference type="Proteomes" id="UP000693970"/>
    </source>
</evidence>
<feature type="transmembrane region" description="Helical" evidence="2">
    <location>
        <begin position="322"/>
        <end position="345"/>
    </location>
</feature>
<keyword evidence="2" id="KW-0812">Transmembrane</keyword>
<keyword evidence="4" id="KW-1185">Reference proteome</keyword>
<organism evidence="3 4">
    <name type="scientific">Nitzschia inconspicua</name>
    <dbReference type="NCBI Taxonomy" id="303405"/>
    <lineage>
        <taxon>Eukaryota</taxon>
        <taxon>Sar</taxon>
        <taxon>Stramenopiles</taxon>
        <taxon>Ochrophyta</taxon>
        <taxon>Bacillariophyta</taxon>
        <taxon>Bacillariophyceae</taxon>
        <taxon>Bacillariophycidae</taxon>
        <taxon>Bacillariales</taxon>
        <taxon>Bacillariaceae</taxon>
        <taxon>Nitzschia</taxon>
    </lineage>
</organism>
<feature type="compositionally biased region" description="Low complexity" evidence="1">
    <location>
        <begin position="365"/>
        <end position="374"/>
    </location>
</feature>
<feature type="region of interest" description="Disordered" evidence="1">
    <location>
        <begin position="365"/>
        <end position="465"/>
    </location>
</feature>
<name>A0A9K3LS12_9STRA</name>
<evidence type="ECO:0000313" key="3">
    <source>
        <dbReference type="EMBL" id="KAG7365886.1"/>
    </source>
</evidence>
<reference evidence="3" key="1">
    <citation type="journal article" date="2021" name="Sci. Rep.">
        <title>Diploid genomic architecture of Nitzschia inconspicua, an elite biomass production diatom.</title>
        <authorList>
            <person name="Oliver A."/>
            <person name="Podell S."/>
            <person name="Pinowska A."/>
            <person name="Traller J.C."/>
            <person name="Smith S.R."/>
            <person name="McClure R."/>
            <person name="Beliaev A."/>
            <person name="Bohutskyi P."/>
            <person name="Hill E.A."/>
            <person name="Rabines A."/>
            <person name="Zheng H."/>
            <person name="Allen L.Z."/>
            <person name="Kuo A."/>
            <person name="Grigoriev I.V."/>
            <person name="Allen A.E."/>
            <person name="Hazlebeck D."/>
            <person name="Allen E.E."/>
        </authorList>
    </citation>
    <scope>NUCLEOTIDE SEQUENCE</scope>
    <source>
        <strain evidence="3">Hildebrandi</strain>
    </source>
</reference>
<feature type="region of interest" description="Disordered" evidence="1">
    <location>
        <begin position="1"/>
        <end position="22"/>
    </location>
</feature>
<keyword evidence="2" id="KW-0472">Membrane</keyword>
<feature type="transmembrane region" description="Helical" evidence="2">
    <location>
        <begin position="113"/>
        <end position="134"/>
    </location>
</feature>